<sequence>MVIRLTIDGLSQEGSIFASIPTTLFWMAYIACLLLTWTPKRGVKAPVAAKKKTDKVREMAKSCPHSTPKEDFKQRSKVPHALNQFTKTIDKNLDRTMVDACLTECAHYQDLVQPVFQDKLCCRPVNWKPRLRIKVLGTGTFFGAGLSYLQTKLDAGRHDHTSTSSCLQDTGITRHLPYVLICEELKGAVASTSVAFTKPPSNAEYNCLVNEIMDPSGMLYDVYGVLWRCFTRSIRWPKTSVIL</sequence>
<dbReference type="Proteomes" id="UP000316621">
    <property type="component" value="Chromosome 6"/>
</dbReference>
<keyword evidence="1" id="KW-0472">Membrane</keyword>
<dbReference type="AlphaFoldDB" id="A0A4Y7JXQ8"/>
<protein>
    <submittedName>
        <fullName evidence="2">Uncharacterized protein</fullName>
    </submittedName>
</protein>
<evidence type="ECO:0000313" key="3">
    <source>
        <dbReference type="Proteomes" id="UP000316621"/>
    </source>
</evidence>
<dbReference type="Gramene" id="RZC64558">
    <property type="protein sequence ID" value="RZC64558"/>
    <property type="gene ID" value="C5167_008246"/>
</dbReference>
<proteinExistence type="predicted"/>
<evidence type="ECO:0000256" key="1">
    <source>
        <dbReference type="SAM" id="Phobius"/>
    </source>
</evidence>
<keyword evidence="1" id="KW-0812">Transmembrane</keyword>
<keyword evidence="3" id="KW-1185">Reference proteome</keyword>
<dbReference type="EMBL" id="CM010720">
    <property type="protein sequence ID" value="RZC64558.1"/>
    <property type="molecule type" value="Genomic_DNA"/>
</dbReference>
<feature type="transmembrane region" description="Helical" evidence="1">
    <location>
        <begin position="16"/>
        <end position="37"/>
    </location>
</feature>
<reference evidence="2 3" key="1">
    <citation type="journal article" date="2018" name="Science">
        <title>The opium poppy genome and morphinan production.</title>
        <authorList>
            <person name="Guo L."/>
            <person name="Winzer T."/>
            <person name="Yang X."/>
            <person name="Li Y."/>
            <person name="Ning Z."/>
            <person name="He Z."/>
            <person name="Teodor R."/>
            <person name="Lu Y."/>
            <person name="Bowser T.A."/>
            <person name="Graham I.A."/>
            <person name="Ye K."/>
        </authorList>
    </citation>
    <scope>NUCLEOTIDE SEQUENCE [LARGE SCALE GENOMIC DNA]</scope>
    <source>
        <strain evidence="3">cv. HN1</strain>
        <tissue evidence="2">Leaves</tissue>
    </source>
</reference>
<accession>A0A4Y7JXQ8</accession>
<evidence type="ECO:0000313" key="2">
    <source>
        <dbReference type="EMBL" id="RZC64558.1"/>
    </source>
</evidence>
<name>A0A4Y7JXQ8_PAPSO</name>
<keyword evidence="1" id="KW-1133">Transmembrane helix</keyword>
<organism evidence="2 3">
    <name type="scientific">Papaver somniferum</name>
    <name type="common">Opium poppy</name>
    <dbReference type="NCBI Taxonomy" id="3469"/>
    <lineage>
        <taxon>Eukaryota</taxon>
        <taxon>Viridiplantae</taxon>
        <taxon>Streptophyta</taxon>
        <taxon>Embryophyta</taxon>
        <taxon>Tracheophyta</taxon>
        <taxon>Spermatophyta</taxon>
        <taxon>Magnoliopsida</taxon>
        <taxon>Ranunculales</taxon>
        <taxon>Papaveraceae</taxon>
        <taxon>Papaveroideae</taxon>
        <taxon>Papaver</taxon>
    </lineage>
</organism>
<gene>
    <name evidence="2" type="ORF">C5167_008246</name>
</gene>